<keyword evidence="3" id="KW-0812">Transmembrane</keyword>
<dbReference type="InterPro" id="IPR003782">
    <property type="entry name" value="SCO1/SenC"/>
</dbReference>
<proteinExistence type="inferred from homology"/>
<evidence type="ECO:0000313" key="5">
    <source>
        <dbReference type="EMBL" id="GGI56573.1"/>
    </source>
</evidence>
<reference evidence="6" key="1">
    <citation type="journal article" date="2019" name="Int. J. Syst. Evol. Microbiol.">
        <title>The Global Catalogue of Microorganisms (GCM) 10K type strain sequencing project: providing services to taxonomists for standard genome sequencing and annotation.</title>
        <authorList>
            <consortium name="The Broad Institute Genomics Platform"/>
            <consortium name="The Broad Institute Genome Sequencing Center for Infectious Disease"/>
            <person name="Wu L."/>
            <person name="Ma J."/>
        </authorList>
    </citation>
    <scope>NUCLEOTIDE SEQUENCE [LARGE SCALE GENOMIC DNA]</scope>
    <source>
        <strain evidence="6">CCM 8681</strain>
    </source>
</reference>
<evidence type="ECO:0000313" key="6">
    <source>
        <dbReference type="Proteomes" id="UP000624701"/>
    </source>
</evidence>
<protein>
    <submittedName>
        <fullName evidence="5">Photosynthetic protein synthase II</fullName>
    </submittedName>
</protein>
<keyword evidence="6" id="KW-1185">Reference proteome</keyword>
<organism evidence="5 6">
    <name type="scientific">Winogradskyella haliclonae</name>
    <dbReference type="NCBI Taxonomy" id="2048558"/>
    <lineage>
        <taxon>Bacteria</taxon>
        <taxon>Pseudomonadati</taxon>
        <taxon>Bacteroidota</taxon>
        <taxon>Flavobacteriia</taxon>
        <taxon>Flavobacteriales</taxon>
        <taxon>Flavobacteriaceae</taxon>
        <taxon>Winogradskyella</taxon>
    </lineage>
</organism>
<dbReference type="PROSITE" id="PS51352">
    <property type="entry name" value="THIOREDOXIN_2"/>
    <property type="match status" value="1"/>
</dbReference>
<dbReference type="Gene3D" id="3.40.30.10">
    <property type="entry name" value="Glutaredoxin"/>
    <property type="match status" value="1"/>
</dbReference>
<sequence>MAKKTNYSYIGIAFIILVFGIIFIPKIIDRLTNTDVTRNESRSKSISTQQIDTPKKNQSDLVYIPDGTGGNRKVPAFSFTDQNGKTITNKDYLGKVYLVEFFFTTCPTICPRMSNNLVQIQNHFEDYSNNFGVASFTIMPEVDTPEVLKAYAGKYGITNPNWHLMTGDEETIYKLANEGFYLYTAKGEDAAGFEHSGNFALIDKEGYIRSRLKSPDNPLIYYNGIVSEEEGTDDEGIPQEISILKEDIAKLLKE</sequence>
<dbReference type="SUPFAM" id="SSF52833">
    <property type="entry name" value="Thioredoxin-like"/>
    <property type="match status" value="1"/>
</dbReference>
<dbReference type="InterPro" id="IPR013766">
    <property type="entry name" value="Thioredoxin_domain"/>
</dbReference>
<dbReference type="PANTHER" id="PTHR12151:SF25">
    <property type="entry name" value="LINALOOL DEHYDRATASE_ISOMERASE DOMAIN-CONTAINING PROTEIN"/>
    <property type="match status" value="1"/>
</dbReference>
<gene>
    <name evidence="5" type="primary">ypmQ</name>
    <name evidence="5" type="ORF">GCM10011444_08820</name>
</gene>
<keyword evidence="2" id="KW-0186">Copper</keyword>
<evidence type="ECO:0000256" key="2">
    <source>
        <dbReference type="ARBA" id="ARBA00023008"/>
    </source>
</evidence>
<name>A0ABQ2C0C2_9FLAO</name>
<dbReference type="RefSeq" id="WP_188373482.1">
    <property type="nucleotide sequence ID" value="NZ_BMDQ01000001.1"/>
</dbReference>
<accession>A0ABQ2C0C2</accession>
<evidence type="ECO:0000256" key="1">
    <source>
        <dbReference type="ARBA" id="ARBA00010996"/>
    </source>
</evidence>
<evidence type="ECO:0000259" key="4">
    <source>
        <dbReference type="PROSITE" id="PS51352"/>
    </source>
</evidence>
<dbReference type="InterPro" id="IPR036249">
    <property type="entry name" value="Thioredoxin-like_sf"/>
</dbReference>
<comment type="caution">
    <text evidence="5">The sequence shown here is derived from an EMBL/GenBank/DDBJ whole genome shotgun (WGS) entry which is preliminary data.</text>
</comment>
<dbReference type="PANTHER" id="PTHR12151">
    <property type="entry name" value="ELECTRON TRANSPORT PROTIN SCO1/SENC FAMILY MEMBER"/>
    <property type="match status" value="1"/>
</dbReference>
<feature type="transmembrane region" description="Helical" evidence="3">
    <location>
        <begin position="7"/>
        <end position="28"/>
    </location>
</feature>
<dbReference type="CDD" id="cd02968">
    <property type="entry name" value="SCO"/>
    <property type="match status" value="1"/>
</dbReference>
<dbReference type="Proteomes" id="UP000624701">
    <property type="component" value="Unassembled WGS sequence"/>
</dbReference>
<comment type="similarity">
    <text evidence="1">Belongs to the SCO1/2 family.</text>
</comment>
<feature type="domain" description="Thioredoxin" evidence="4">
    <location>
        <begin position="68"/>
        <end position="242"/>
    </location>
</feature>
<dbReference type="Pfam" id="PF02630">
    <property type="entry name" value="SCO1-SenC"/>
    <property type="match status" value="1"/>
</dbReference>
<evidence type="ECO:0000256" key="3">
    <source>
        <dbReference type="SAM" id="Phobius"/>
    </source>
</evidence>
<keyword evidence="3" id="KW-0472">Membrane</keyword>
<keyword evidence="3" id="KW-1133">Transmembrane helix</keyword>
<dbReference type="EMBL" id="BMDQ01000001">
    <property type="protein sequence ID" value="GGI56573.1"/>
    <property type="molecule type" value="Genomic_DNA"/>
</dbReference>